<evidence type="ECO:0000313" key="3">
    <source>
        <dbReference type="Proteomes" id="UP000281594"/>
    </source>
</evidence>
<evidence type="ECO:0008006" key="4">
    <source>
        <dbReference type="Google" id="ProtNLM"/>
    </source>
</evidence>
<dbReference type="HOGENOM" id="CLU_049311_6_0_11"/>
<dbReference type="InterPro" id="IPR024078">
    <property type="entry name" value="LmbE-like_dom_sf"/>
</dbReference>
<reference evidence="2 3" key="1">
    <citation type="journal article" date="2018" name="J. Biol. Chem.">
        <title>Discovery of the actinoplanic acid pathway in Streptomyces rapamycinicus reveals a genetically conserved synergism with rapamycin.</title>
        <authorList>
            <person name="Mrak P."/>
            <person name="Krastel P."/>
            <person name="Pivk Lukancic P."/>
            <person name="Tao J."/>
            <person name="Pistorius D."/>
            <person name="Moore C.M."/>
        </authorList>
    </citation>
    <scope>NUCLEOTIDE SEQUENCE [LARGE SCALE GENOMIC DNA]</scope>
    <source>
        <strain evidence="2 3">NRRL 5491</strain>
    </source>
</reference>
<dbReference type="GO" id="GO:0016137">
    <property type="term" value="P:glycoside metabolic process"/>
    <property type="evidence" value="ECO:0007669"/>
    <property type="project" value="UniProtKB-ARBA"/>
</dbReference>
<dbReference type="InterPro" id="IPR003737">
    <property type="entry name" value="GlcNAc_PI_deacetylase-related"/>
</dbReference>
<gene>
    <name evidence="2" type="ORF">D3C57_103520</name>
</gene>
<accession>A0A0A0NQC1</accession>
<dbReference type="KEGG" id="src:M271_40100"/>
<organism evidence="2 3">
    <name type="scientific">Streptomyces rapamycinicus (strain ATCC 29253 / DSM 41530 / NRRL 5491 / AYB-994)</name>
    <name type="common">Streptomyces hygroscopicus (strain ATCC 29253)</name>
    <dbReference type="NCBI Taxonomy" id="1343740"/>
    <lineage>
        <taxon>Bacteria</taxon>
        <taxon>Bacillati</taxon>
        <taxon>Actinomycetota</taxon>
        <taxon>Actinomycetes</taxon>
        <taxon>Kitasatosporales</taxon>
        <taxon>Streptomycetaceae</taxon>
        <taxon>Streptomyces</taxon>
        <taxon>Streptomyces violaceusniger group</taxon>
    </lineage>
</organism>
<keyword evidence="1" id="KW-0862">Zinc</keyword>
<dbReference type="RefSeq" id="WP_020872883.1">
    <property type="nucleotide sequence ID" value="NC_022785.1"/>
</dbReference>
<proteinExistence type="predicted"/>
<evidence type="ECO:0000256" key="1">
    <source>
        <dbReference type="ARBA" id="ARBA00022833"/>
    </source>
</evidence>
<dbReference type="Proteomes" id="UP000281594">
    <property type="component" value="Unassembled WGS sequence"/>
</dbReference>
<comment type="caution">
    <text evidence="2">The sequence shown here is derived from an EMBL/GenBank/DDBJ whole genome shotgun (WGS) entry which is preliminary data.</text>
</comment>
<evidence type="ECO:0000313" key="2">
    <source>
        <dbReference type="EMBL" id="RLV77407.1"/>
    </source>
</evidence>
<dbReference type="eggNOG" id="COG2120">
    <property type="taxonomic scope" value="Bacteria"/>
</dbReference>
<name>A0A0A0NQC1_STRRN</name>
<dbReference type="STRING" id="1343740.M271_40100"/>
<dbReference type="PANTHER" id="PTHR12993">
    <property type="entry name" value="N-ACETYLGLUCOSAMINYL-PHOSPHATIDYLINOSITOL DE-N-ACETYLASE-RELATED"/>
    <property type="match status" value="1"/>
</dbReference>
<dbReference type="Pfam" id="PF02585">
    <property type="entry name" value="PIG-L"/>
    <property type="match status" value="1"/>
</dbReference>
<dbReference type="SUPFAM" id="SSF102588">
    <property type="entry name" value="LmbE-like"/>
    <property type="match status" value="1"/>
</dbReference>
<sequence>MTRVLVVAPHPDDEVIGCGASMAKHASDGAEVTVAIVIARERSLHDGLRSDADFTDETRKASAALGVHRWELWDEPSRDFLPSRKTHLDLVRLIREVRPDILYIPHRKDGDVEHRMVNQLATEALWMATSDFFGETGKPAPTPRLVLGYEVWAPLADFQYAEDVTGFVDQKVEAMRAYQSQLRHAAWDDAVRSLARYRGAVATGTTHAEVFEVISLGTPPAS</sequence>
<dbReference type="EMBL" id="QYCY01000001">
    <property type="protein sequence ID" value="RLV77407.1"/>
    <property type="molecule type" value="Genomic_DNA"/>
</dbReference>
<dbReference type="Gene3D" id="3.40.50.10320">
    <property type="entry name" value="LmbE-like"/>
    <property type="match status" value="1"/>
</dbReference>
<dbReference type="AlphaFoldDB" id="A0A0A0NQC1"/>
<dbReference type="PANTHER" id="PTHR12993:SF11">
    <property type="entry name" value="N-ACETYLGLUCOSAMINYL-PHOSPHATIDYLINOSITOL DE-N-ACETYLASE"/>
    <property type="match status" value="1"/>
</dbReference>
<protein>
    <recommendedName>
        <fullName evidence="4">GlcNAc-PI de-N-acetylase</fullName>
    </recommendedName>
</protein>
<dbReference type="GO" id="GO:0016811">
    <property type="term" value="F:hydrolase activity, acting on carbon-nitrogen (but not peptide) bonds, in linear amides"/>
    <property type="evidence" value="ECO:0007669"/>
    <property type="project" value="TreeGrafter"/>
</dbReference>